<accession>A0ABY8Q9S3</accession>
<keyword evidence="5" id="KW-0732">Signal</keyword>
<evidence type="ECO:0000256" key="4">
    <source>
        <dbReference type="PROSITE-ProRule" id="PRU00473"/>
    </source>
</evidence>
<feature type="signal peptide" evidence="5">
    <location>
        <begin position="1"/>
        <end position="19"/>
    </location>
</feature>
<dbReference type="SUPFAM" id="SSF103088">
    <property type="entry name" value="OmpA-like"/>
    <property type="match status" value="1"/>
</dbReference>
<dbReference type="InterPro" id="IPR036737">
    <property type="entry name" value="OmpA-like_sf"/>
</dbReference>
<dbReference type="CDD" id="cd07185">
    <property type="entry name" value="OmpA_C-like"/>
    <property type="match status" value="1"/>
</dbReference>
<dbReference type="PROSITE" id="PS51257">
    <property type="entry name" value="PROKAR_LIPOPROTEIN"/>
    <property type="match status" value="1"/>
</dbReference>
<evidence type="ECO:0000256" key="2">
    <source>
        <dbReference type="ARBA" id="ARBA00023136"/>
    </source>
</evidence>
<feature type="chain" id="PRO_5047273920" evidence="5">
    <location>
        <begin position="20"/>
        <end position="216"/>
    </location>
</feature>
<keyword evidence="3" id="KW-0998">Cell outer membrane</keyword>
<organism evidence="7 8">
    <name type="scientific">Fuscovulum ytuae</name>
    <dbReference type="NCBI Taxonomy" id="3042299"/>
    <lineage>
        <taxon>Bacteria</taxon>
        <taxon>Pseudomonadati</taxon>
        <taxon>Pseudomonadota</taxon>
        <taxon>Alphaproteobacteria</taxon>
        <taxon>Rhodobacterales</taxon>
        <taxon>Paracoccaceae</taxon>
        <taxon>Fuscovulum</taxon>
    </lineage>
</organism>
<dbReference type="InterPro" id="IPR050330">
    <property type="entry name" value="Bact_OuterMem_StrucFunc"/>
</dbReference>
<dbReference type="EMBL" id="CP124535">
    <property type="protein sequence ID" value="WGV17633.1"/>
    <property type="molecule type" value="Genomic_DNA"/>
</dbReference>
<keyword evidence="2 4" id="KW-0472">Membrane</keyword>
<keyword evidence="8" id="KW-1185">Reference proteome</keyword>
<dbReference type="Pfam" id="PF00691">
    <property type="entry name" value="OmpA"/>
    <property type="match status" value="1"/>
</dbReference>
<dbReference type="Gene3D" id="3.30.1330.60">
    <property type="entry name" value="OmpA-like domain"/>
    <property type="match status" value="1"/>
</dbReference>
<dbReference type="PRINTS" id="PR01021">
    <property type="entry name" value="OMPADOMAIN"/>
</dbReference>
<sequence>MTPKHLLSTLSLLALAACAGETIGSKVDEGGFGNSTMNNFLVQTGQISPVQMLGERFAREVPPTITFAFNSAQLSPEARAILDQQANFIRQFPEVRFRVYGHTDLVGSDAYNRRLGQRRAEAVVAYFATRGISRSRLEALVSFGETQPVIPTPGPEEQNRRTVTEVSGFVKRHPTVLDGKYAEIIYREYITSAVPAPTVVAGTAANEGGGAAAPAP</sequence>
<comment type="subcellular location">
    <subcellularLocation>
        <location evidence="1">Cell outer membrane</location>
    </subcellularLocation>
</comment>
<name>A0ABY8Q9S3_9RHOB</name>
<dbReference type="PROSITE" id="PS51123">
    <property type="entry name" value="OMPA_2"/>
    <property type="match status" value="1"/>
</dbReference>
<protein>
    <submittedName>
        <fullName evidence="7">OmpA family protein</fullName>
    </submittedName>
</protein>
<dbReference type="InterPro" id="IPR006665">
    <property type="entry name" value="OmpA-like"/>
</dbReference>
<evidence type="ECO:0000256" key="3">
    <source>
        <dbReference type="ARBA" id="ARBA00023237"/>
    </source>
</evidence>
<dbReference type="InterPro" id="IPR006664">
    <property type="entry name" value="OMP_bac"/>
</dbReference>
<evidence type="ECO:0000313" key="7">
    <source>
        <dbReference type="EMBL" id="WGV17633.1"/>
    </source>
</evidence>
<dbReference type="PANTHER" id="PTHR30329">
    <property type="entry name" value="STATOR ELEMENT OF FLAGELLAR MOTOR COMPLEX"/>
    <property type="match status" value="1"/>
</dbReference>
<reference evidence="7 8" key="1">
    <citation type="submission" date="2023-04" db="EMBL/GenBank/DDBJ databases">
        <title>YMD61, complete Genome.</title>
        <authorList>
            <person name="Zhang J."/>
        </authorList>
    </citation>
    <scope>NUCLEOTIDE SEQUENCE [LARGE SCALE GENOMIC DNA]</scope>
    <source>
        <strain evidence="7 8">YMD61</strain>
    </source>
</reference>
<evidence type="ECO:0000256" key="1">
    <source>
        <dbReference type="ARBA" id="ARBA00004442"/>
    </source>
</evidence>
<evidence type="ECO:0000313" key="8">
    <source>
        <dbReference type="Proteomes" id="UP001230978"/>
    </source>
</evidence>
<evidence type="ECO:0000256" key="5">
    <source>
        <dbReference type="SAM" id="SignalP"/>
    </source>
</evidence>
<gene>
    <name evidence="7" type="ORF">QF092_07565</name>
</gene>
<dbReference type="PANTHER" id="PTHR30329:SF21">
    <property type="entry name" value="LIPOPROTEIN YIAD-RELATED"/>
    <property type="match status" value="1"/>
</dbReference>
<feature type="domain" description="OmpA-like" evidence="6">
    <location>
        <begin position="54"/>
        <end position="170"/>
    </location>
</feature>
<proteinExistence type="predicted"/>
<evidence type="ECO:0000259" key="6">
    <source>
        <dbReference type="PROSITE" id="PS51123"/>
    </source>
</evidence>
<dbReference type="Proteomes" id="UP001230978">
    <property type="component" value="Chromosome"/>
</dbReference>